<organism evidence="3 4">
    <name type="scientific">Methylomarinovum caldicuralii</name>
    <dbReference type="NCBI Taxonomy" id="438856"/>
    <lineage>
        <taxon>Bacteria</taxon>
        <taxon>Pseudomonadati</taxon>
        <taxon>Pseudomonadota</taxon>
        <taxon>Gammaproteobacteria</taxon>
        <taxon>Methylococcales</taxon>
        <taxon>Methylothermaceae</taxon>
        <taxon>Methylomarinovum</taxon>
    </lineage>
</organism>
<evidence type="ECO:0000313" key="3">
    <source>
        <dbReference type="EMBL" id="BCX82336.1"/>
    </source>
</evidence>
<accession>A0AAU9CL02</accession>
<proteinExistence type="predicted"/>
<gene>
    <name evidence="3" type="ORF">MIT9_P1922</name>
</gene>
<dbReference type="EMBL" id="AP024714">
    <property type="protein sequence ID" value="BCX82336.1"/>
    <property type="molecule type" value="Genomic_DNA"/>
</dbReference>
<dbReference type="Pfam" id="PF12158">
    <property type="entry name" value="DUF3592"/>
    <property type="match status" value="1"/>
</dbReference>
<dbReference type="RefSeq" id="WP_317704738.1">
    <property type="nucleotide sequence ID" value="NZ_AP024714.1"/>
</dbReference>
<keyword evidence="1" id="KW-0472">Membrane</keyword>
<feature type="transmembrane region" description="Helical" evidence="1">
    <location>
        <begin position="6"/>
        <end position="27"/>
    </location>
</feature>
<keyword evidence="4" id="KW-1185">Reference proteome</keyword>
<dbReference type="InterPro" id="IPR021994">
    <property type="entry name" value="DUF3592"/>
</dbReference>
<evidence type="ECO:0000256" key="1">
    <source>
        <dbReference type="SAM" id="Phobius"/>
    </source>
</evidence>
<evidence type="ECO:0000313" key="4">
    <source>
        <dbReference type="Proteomes" id="UP001321825"/>
    </source>
</evidence>
<dbReference type="AlphaFoldDB" id="A0AAU9CL02"/>
<evidence type="ECO:0000259" key="2">
    <source>
        <dbReference type="Pfam" id="PF12158"/>
    </source>
</evidence>
<dbReference type="KEGG" id="mcau:MIT9_P1922"/>
<feature type="transmembrane region" description="Helical" evidence="1">
    <location>
        <begin position="129"/>
        <end position="149"/>
    </location>
</feature>
<reference evidence="4" key="1">
    <citation type="journal article" date="2024" name="Int. J. Syst. Evol. Microbiol.">
        <title>Methylomarinovum tepidoasis sp. nov., a moderately thermophilic methanotroph of the family Methylothermaceae isolated from a deep-sea hydrothermal field.</title>
        <authorList>
            <person name="Hirayama H."/>
            <person name="Takaki Y."/>
            <person name="Abe M."/>
            <person name="Miyazaki M."/>
            <person name="Uematsu K."/>
            <person name="Matsui Y."/>
            <person name="Takai K."/>
        </authorList>
    </citation>
    <scope>NUCLEOTIDE SEQUENCE [LARGE SCALE GENOMIC DNA]</scope>
    <source>
        <strain evidence="4">IT-9</strain>
    </source>
</reference>
<sequence length="160" mass="17878">MTTQLLATLIAAVLVVGIAVALAIYVIRHYVLRSATWRKASGRIVATRLDADEHPRTGARLFGVHVSYEYQGGGRTYHGHRIHPDYIYTNREAFHREILKRYQEGKQVTVLYNPKNPTEAYLELGIPKVLLELVALAVVFMLAVFAVLVEMVAQYAGAGQ</sequence>
<name>A0AAU9CL02_9GAMM</name>
<dbReference type="Proteomes" id="UP001321825">
    <property type="component" value="Chromosome"/>
</dbReference>
<protein>
    <recommendedName>
        <fullName evidence="2">DUF3592 domain-containing protein</fullName>
    </recommendedName>
</protein>
<keyword evidence="1" id="KW-0812">Transmembrane</keyword>
<feature type="domain" description="DUF3592" evidence="2">
    <location>
        <begin position="41"/>
        <end position="126"/>
    </location>
</feature>
<keyword evidence="1" id="KW-1133">Transmembrane helix</keyword>